<evidence type="ECO:0000313" key="3">
    <source>
        <dbReference type="Proteomes" id="UP001214441"/>
    </source>
</evidence>
<dbReference type="EMBL" id="JANCPR020000067">
    <property type="protein sequence ID" value="MDJ1137861.1"/>
    <property type="molecule type" value="Genomic_DNA"/>
</dbReference>
<dbReference type="RefSeq" id="WP_274044927.1">
    <property type="nucleotide sequence ID" value="NZ_JANCPR020000067.1"/>
</dbReference>
<name>A0ABT7AAL7_9ACTN</name>
<sequence length="67" mass="7455">MERGSVRAEVEDEGSAVGDVPHVDTEEEREAEHGRGLAIVDVLADKHGVERPNLVWFELSWGESTLR</sequence>
<gene>
    <name evidence="2" type="ORF">NMN56_039080</name>
</gene>
<organism evidence="2 3">
    <name type="scientific">Streptomyces iconiensis</name>
    <dbReference type="NCBI Taxonomy" id="1384038"/>
    <lineage>
        <taxon>Bacteria</taxon>
        <taxon>Bacillati</taxon>
        <taxon>Actinomycetota</taxon>
        <taxon>Actinomycetes</taxon>
        <taxon>Kitasatosporales</taxon>
        <taxon>Streptomycetaceae</taxon>
        <taxon>Streptomyces</taxon>
    </lineage>
</organism>
<protein>
    <recommendedName>
        <fullName evidence="4">ATP-binding protein</fullName>
    </recommendedName>
</protein>
<accession>A0ABT7AAL7</accession>
<comment type="caution">
    <text evidence="2">The sequence shown here is derived from an EMBL/GenBank/DDBJ whole genome shotgun (WGS) entry which is preliminary data.</text>
</comment>
<reference evidence="2 3" key="1">
    <citation type="submission" date="2023-05" db="EMBL/GenBank/DDBJ databases">
        <title>Streptantibioticus silvisoli sp. nov., acidotolerant actinomycetes 1 from pine litter.</title>
        <authorList>
            <person name="Swiecimska M."/>
            <person name="Golinska P."/>
            <person name="Sangal V."/>
            <person name="Wachnowicz B."/>
            <person name="Goodfellow M."/>
        </authorList>
    </citation>
    <scope>NUCLEOTIDE SEQUENCE [LARGE SCALE GENOMIC DNA]</scope>
    <source>
        <strain evidence="2 3">DSM 42109</strain>
    </source>
</reference>
<dbReference type="InterPro" id="IPR036890">
    <property type="entry name" value="HATPase_C_sf"/>
</dbReference>
<dbReference type="Proteomes" id="UP001214441">
    <property type="component" value="Unassembled WGS sequence"/>
</dbReference>
<dbReference type="Gene3D" id="3.30.565.10">
    <property type="entry name" value="Histidine kinase-like ATPase, C-terminal domain"/>
    <property type="match status" value="1"/>
</dbReference>
<feature type="region of interest" description="Disordered" evidence="1">
    <location>
        <begin position="1"/>
        <end position="32"/>
    </location>
</feature>
<evidence type="ECO:0008006" key="4">
    <source>
        <dbReference type="Google" id="ProtNLM"/>
    </source>
</evidence>
<evidence type="ECO:0000313" key="2">
    <source>
        <dbReference type="EMBL" id="MDJ1137861.1"/>
    </source>
</evidence>
<keyword evidence="3" id="KW-1185">Reference proteome</keyword>
<evidence type="ECO:0000256" key="1">
    <source>
        <dbReference type="SAM" id="MobiDB-lite"/>
    </source>
</evidence>
<proteinExistence type="predicted"/>